<proteinExistence type="predicted"/>
<dbReference type="AlphaFoldDB" id="A0A1I1KSD5"/>
<keyword evidence="1" id="KW-0472">Membrane</keyword>
<dbReference type="EMBL" id="FOKQ01000016">
    <property type="protein sequence ID" value="SFC61608.1"/>
    <property type="molecule type" value="Genomic_DNA"/>
</dbReference>
<protein>
    <submittedName>
        <fullName evidence="2">Uncharacterized protein</fullName>
    </submittedName>
</protein>
<sequence length="212" mass="23827">MKVKVNVFKCLGIALLLIVIGSFIIGILNRNVPITEQYKIKKFISDNHSAFSLKEIKGASDNGYELFVEFDGSELSLKESVMCYKKLLDYFSDEKMSLANAPVTFSIREINDSGPETIILSNRSGLSDDFKYSDLSSVHVSEISNNLLILNEYAEEIQELKIIGITDPVLPDLDQFEALKSLVISNCYNSKGEDILSEELVERLHEKGVEYN</sequence>
<evidence type="ECO:0000313" key="2">
    <source>
        <dbReference type="EMBL" id="SFC61608.1"/>
    </source>
</evidence>
<dbReference type="Proteomes" id="UP000182192">
    <property type="component" value="Unassembled WGS sequence"/>
</dbReference>
<organism evidence="2 3">
    <name type="scientific">Ruminococcus albus</name>
    <dbReference type="NCBI Taxonomy" id="1264"/>
    <lineage>
        <taxon>Bacteria</taxon>
        <taxon>Bacillati</taxon>
        <taxon>Bacillota</taxon>
        <taxon>Clostridia</taxon>
        <taxon>Eubacteriales</taxon>
        <taxon>Oscillospiraceae</taxon>
        <taxon>Ruminococcus</taxon>
    </lineage>
</organism>
<gene>
    <name evidence="2" type="ORF">SAMN02910406_02056</name>
</gene>
<dbReference type="OrthoDB" id="9801679at2"/>
<feature type="transmembrane region" description="Helical" evidence="1">
    <location>
        <begin position="7"/>
        <end position="28"/>
    </location>
</feature>
<keyword evidence="1" id="KW-1133">Transmembrane helix</keyword>
<name>A0A1I1KSD5_RUMAL</name>
<keyword evidence="1" id="KW-0812">Transmembrane</keyword>
<evidence type="ECO:0000256" key="1">
    <source>
        <dbReference type="SAM" id="Phobius"/>
    </source>
</evidence>
<accession>A0A1I1KSD5</accession>
<evidence type="ECO:0000313" key="3">
    <source>
        <dbReference type="Proteomes" id="UP000182192"/>
    </source>
</evidence>
<dbReference type="RefSeq" id="WP_074961533.1">
    <property type="nucleotide sequence ID" value="NZ_FOKQ01000016.1"/>
</dbReference>
<reference evidence="2 3" key="1">
    <citation type="submission" date="2016-10" db="EMBL/GenBank/DDBJ databases">
        <authorList>
            <person name="de Groot N.N."/>
        </authorList>
    </citation>
    <scope>NUCLEOTIDE SEQUENCE [LARGE SCALE GENOMIC DNA]</scope>
    <source>
        <strain evidence="2 3">AR67</strain>
    </source>
</reference>